<organism evidence="1 2">
    <name type="scientific">Ornithinibacillus salinisoli</name>
    <dbReference type="NCBI Taxonomy" id="1848459"/>
    <lineage>
        <taxon>Bacteria</taxon>
        <taxon>Bacillati</taxon>
        <taxon>Bacillota</taxon>
        <taxon>Bacilli</taxon>
        <taxon>Bacillales</taxon>
        <taxon>Bacillaceae</taxon>
        <taxon>Ornithinibacillus</taxon>
    </lineage>
</organism>
<keyword evidence="1" id="KW-0378">Hydrolase</keyword>
<dbReference type="SFLD" id="SFLDG01140">
    <property type="entry name" value="C2.B:_Phosphomannomutase_and_P"/>
    <property type="match status" value="1"/>
</dbReference>
<dbReference type="EC" id="3.-.-.-" evidence="1"/>
<evidence type="ECO:0000313" key="1">
    <source>
        <dbReference type="EMBL" id="MFD2043829.1"/>
    </source>
</evidence>
<dbReference type="RefSeq" id="WP_377555883.1">
    <property type="nucleotide sequence ID" value="NZ_JBHUHQ010000011.1"/>
</dbReference>
<dbReference type="EMBL" id="JBHUHQ010000011">
    <property type="protein sequence ID" value="MFD2043829.1"/>
    <property type="molecule type" value="Genomic_DNA"/>
</dbReference>
<dbReference type="InterPro" id="IPR036412">
    <property type="entry name" value="HAD-like_sf"/>
</dbReference>
<gene>
    <name evidence="1" type="ORF">ACFSJF_06065</name>
</gene>
<keyword evidence="2" id="KW-1185">Reference proteome</keyword>
<dbReference type="PANTHER" id="PTHR10000">
    <property type="entry name" value="PHOSPHOSERINE PHOSPHATASE"/>
    <property type="match status" value="1"/>
</dbReference>
<dbReference type="Proteomes" id="UP001597383">
    <property type="component" value="Unassembled WGS sequence"/>
</dbReference>
<evidence type="ECO:0000313" key="2">
    <source>
        <dbReference type="Proteomes" id="UP001597383"/>
    </source>
</evidence>
<dbReference type="Gene3D" id="3.30.1240.10">
    <property type="match status" value="1"/>
</dbReference>
<name>A0ABW4VXD4_9BACI</name>
<dbReference type="PROSITE" id="PS01228">
    <property type="entry name" value="COF_1"/>
    <property type="match status" value="1"/>
</dbReference>
<dbReference type="InterPro" id="IPR006379">
    <property type="entry name" value="HAD-SF_hydro_IIB"/>
</dbReference>
<dbReference type="CDD" id="cd07516">
    <property type="entry name" value="HAD_Pase"/>
    <property type="match status" value="1"/>
</dbReference>
<dbReference type="InterPro" id="IPR023214">
    <property type="entry name" value="HAD_sf"/>
</dbReference>
<dbReference type="NCBIfam" id="TIGR01484">
    <property type="entry name" value="HAD-SF-IIB"/>
    <property type="match status" value="1"/>
</dbReference>
<dbReference type="GO" id="GO:0016787">
    <property type="term" value="F:hydrolase activity"/>
    <property type="evidence" value="ECO:0007669"/>
    <property type="project" value="UniProtKB-KW"/>
</dbReference>
<dbReference type="InterPro" id="IPR000150">
    <property type="entry name" value="Cof"/>
</dbReference>
<dbReference type="NCBIfam" id="TIGR00099">
    <property type="entry name" value="Cof-subfamily"/>
    <property type="match status" value="1"/>
</dbReference>
<dbReference type="Pfam" id="PF08282">
    <property type="entry name" value="Hydrolase_3"/>
    <property type="match status" value="1"/>
</dbReference>
<reference evidence="2" key="1">
    <citation type="journal article" date="2019" name="Int. J. Syst. Evol. Microbiol.">
        <title>The Global Catalogue of Microorganisms (GCM) 10K type strain sequencing project: providing services to taxonomists for standard genome sequencing and annotation.</title>
        <authorList>
            <consortium name="The Broad Institute Genomics Platform"/>
            <consortium name="The Broad Institute Genome Sequencing Center for Infectious Disease"/>
            <person name="Wu L."/>
            <person name="Ma J."/>
        </authorList>
    </citation>
    <scope>NUCLEOTIDE SEQUENCE [LARGE SCALE GENOMIC DNA]</scope>
    <source>
        <strain evidence="2">R28</strain>
    </source>
</reference>
<dbReference type="PROSITE" id="PS01229">
    <property type="entry name" value="COF_2"/>
    <property type="match status" value="1"/>
</dbReference>
<dbReference type="SFLD" id="SFLDS00003">
    <property type="entry name" value="Haloacid_Dehalogenase"/>
    <property type="match status" value="1"/>
</dbReference>
<dbReference type="Gene3D" id="3.40.50.1000">
    <property type="entry name" value="HAD superfamily/HAD-like"/>
    <property type="match status" value="1"/>
</dbReference>
<sequence>MNARAIFIDMDGTLLTASNNISRRNLEAIYKIINQGTKVFLSTGRHYEITVPYHQSLGLQTPMICLNGASIHDAWAGRTMQMRPIKLDEQRFHRLTAEIDCNVIVHTATGFYCKEMSPEITEWVESGQTSPRYIGDLRQANYQNVLKYSVQTGRPSPELSSLFKDDANVINWNNGFEIVARGVSKWSAIQILLRAYGINPNEVVTFGDGPNDIEMLRHAGVGVAMENASKEVKDAADYVTGHHQNDGLAEFIERYLIQSFAI</sequence>
<dbReference type="EC" id="3.1.3.-" evidence="1"/>
<accession>A0ABW4VXD4</accession>
<dbReference type="PANTHER" id="PTHR10000:SF8">
    <property type="entry name" value="HAD SUPERFAMILY HYDROLASE-LIKE, TYPE 3"/>
    <property type="match status" value="1"/>
</dbReference>
<proteinExistence type="predicted"/>
<comment type="caution">
    <text evidence="1">The sequence shown here is derived from an EMBL/GenBank/DDBJ whole genome shotgun (WGS) entry which is preliminary data.</text>
</comment>
<dbReference type="SUPFAM" id="SSF56784">
    <property type="entry name" value="HAD-like"/>
    <property type="match status" value="1"/>
</dbReference>
<protein>
    <submittedName>
        <fullName evidence="1">HAD family hydrolase</fullName>
        <ecNumber evidence="1">3.-.-.-</ecNumber>
        <ecNumber evidence="1">3.1.3.-</ecNumber>
    </submittedName>
</protein>